<dbReference type="EMBL" id="JARTIK010000071">
    <property type="protein sequence ID" value="MED4682014.1"/>
    <property type="molecule type" value="Genomic_DNA"/>
</dbReference>
<proteinExistence type="predicted"/>
<sequence length="255" mass="30762">MEFSIEQLANKIHHHKTKQYFEEVLRSFENENYRSSVVMLYTVVICDLVFKLKDLKEIYGDSKAAKKLEDLENQKDENPVSSEWENKLIDKSFKEAKILENDVYTHIDTLKKYRNLSAHPVLNSMDILYRPNKELVEALIKNMLEGLLTKHPLFTKKVFVPFMEEVERIKSDFPNEEKLEIYLNSKFFIHFNNELIEYMFKNIWKCVFQKEGENEVRNREINYKVLLIIYKKYKHFLYEYIGKESAFLVGFWIKR</sequence>
<comment type="caution">
    <text evidence="1">The sequence shown here is derived from an EMBL/GenBank/DDBJ whole genome shotgun (WGS) entry which is preliminary data.</text>
</comment>
<dbReference type="Proteomes" id="UP001336122">
    <property type="component" value="Unassembled WGS sequence"/>
</dbReference>
<reference evidence="1 2" key="1">
    <citation type="submission" date="2023-03" db="EMBL/GenBank/DDBJ databases">
        <title>Bacillus Genome Sequencing.</title>
        <authorList>
            <person name="Dunlap C."/>
        </authorList>
    </citation>
    <scope>NUCLEOTIDE SEQUENCE [LARGE SCALE GENOMIC DNA]</scope>
    <source>
        <strain evidence="1 2">NRS-319</strain>
    </source>
</reference>
<name>A0ABU6PL44_9BACI</name>
<evidence type="ECO:0000313" key="2">
    <source>
        <dbReference type="Proteomes" id="UP001336122"/>
    </source>
</evidence>
<protein>
    <recommendedName>
        <fullName evidence="3">DUF3644 domain-containing protein</fullName>
    </recommendedName>
</protein>
<organism evidence="1 2">
    <name type="scientific">Bacillus nitratireducens</name>
    <dbReference type="NCBI Taxonomy" id="2026193"/>
    <lineage>
        <taxon>Bacteria</taxon>
        <taxon>Bacillati</taxon>
        <taxon>Bacillota</taxon>
        <taxon>Bacilli</taxon>
        <taxon>Bacillales</taxon>
        <taxon>Bacillaceae</taxon>
        <taxon>Bacillus</taxon>
        <taxon>Bacillus cereus group</taxon>
    </lineage>
</organism>
<evidence type="ECO:0000313" key="1">
    <source>
        <dbReference type="EMBL" id="MED4682014.1"/>
    </source>
</evidence>
<gene>
    <name evidence="1" type="ORF">P9485_30595</name>
</gene>
<evidence type="ECO:0008006" key="3">
    <source>
        <dbReference type="Google" id="ProtNLM"/>
    </source>
</evidence>
<dbReference type="RefSeq" id="WP_098780764.1">
    <property type="nucleotide sequence ID" value="NZ_JARTIK010000071.1"/>
</dbReference>
<accession>A0ABU6PL44</accession>
<keyword evidence="2" id="KW-1185">Reference proteome</keyword>